<dbReference type="InterPro" id="IPR026341">
    <property type="entry name" value="T9SS_type_B"/>
</dbReference>
<organism evidence="4 5">
    <name type="scientific">Hymenobacter metallicola</name>
    <dbReference type="NCBI Taxonomy" id="2563114"/>
    <lineage>
        <taxon>Bacteria</taxon>
        <taxon>Pseudomonadati</taxon>
        <taxon>Bacteroidota</taxon>
        <taxon>Cytophagia</taxon>
        <taxon>Cytophagales</taxon>
        <taxon>Hymenobacteraceae</taxon>
        <taxon>Hymenobacter</taxon>
    </lineage>
</organism>
<dbReference type="EMBL" id="SRMB01000001">
    <property type="protein sequence ID" value="TGE28103.1"/>
    <property type="molecule type" value="Genomic_DNA"/>
</dbReference>
<protein>
    <submittedName>
        <fullName evidence="4">Gliding motility-associated C-terminal domain-containing protein</fullName>
    </submittedName>
</protein>
<dbReference type="Pfam" id="PF13585">
    <property type="entry name" value="CHU_C"/>
    <property type="match status" value="1"/>
</dbReference>
<feature type="signal peptide" evidence="1">
    <location>
        <begin position="1"/>
        <end position="25"/>
    </location>
</feature>
<evidence type="ECO:0000259" key="3">
    <source>
        <dbReference type="Pfam" id="PF19408"/>
    </source>
</evidence>
<dbReference type="Pfam" id="PF19406">
    <property type="entry name" value="PKD_5"/>
    <property type="match status" value="1"/>
</dbReference>
<comment type="caution">
    <text evidence="4">The sequence shown here is derived from an EMBL/GenBank/DDBJ whole genome shotgun (WGS) entry which is preliminary data.</text>
</comment>
<dbReference type="InterPro" id="IPR045828">
    <property type="entry name" value="PKD_Bacteroidetes"/>
</dbReference>
<keyword evidence="1" id="KW-0732">Signal</keyword>
<evidence type="ECO:0000313" key="4">
    <source>
        <dbReference type="EMBL" id="TGE28103.1"/>
    </source>
</evidence>
<reference evidence="4 5" key="1">
    <citation type="submission" date="2019-04" db="EMBL/GenBank/DDBJ databases">
        <authorList>
            <person name="Feng G."/>
            <person name="Zhang J."/>
            <person name="Zhu H."/>
        </authorList>
    </citation>
    <scope>NUCLEOTIDE SEQUENCE [LARGE SCALE GENOMIC DNA]</scope>
    <source>
        <strain evidence="4 5">9PBR-1</strain>
    </source>
</reference>
<gene>
    <name evidence="4" type="ORF">E5K02_01155</name>
</gene>
<evidence type="ECO:0000259" key="2">
    <source>
        <dbReference type="Pfam" id="PF19406"/>
    </source>
</evidence>
<sequence>MQTPLLRGLFLLLLLLGLRATPAAASHLVGGEMSYKYLDANGSPATPFRYRITVLLYINWECTNSADVSNVPDGRCNIFVNIYDKQNGLRLNSGQAAQSFNCAQVSCPGRPSQIDNQPAGSYRLPRITNPSITPPLPGGCSLPGGPPPPVRLCRYEAIVELPRSFDGYYVVYTDGTRNRSINNLLQPDNQNQTIFVDMAPPLLPNTSPTFSDTAVVVICQGDTSIVVNNAVDPDGDRLIYSFSTPYNIPGPIGGSPPNSFGPPPPSVTYIAGYSATAPFGPGSGNYAFLNASNGLSRYATSQQGRFVVSVEVKEFRTINGNEVLIGSTRREIQLVSRQCQPNRAPQFTAGTLANKVFTIEEGETLNFNLAATDPDGNAISLKVNSVLLDGSGPFNASLNGNQGTVQPGNPTGSVTLTGTGGLVNGTFNFTSQCGNARSTLYDVVVTATDQACGAKSVSDIFQIRVNRAAGPTSISGDAIICDQSQVRTYAAGGPTAATYRWKVRGGIIQGSSTANTVQVRWNAPGAGRLTLQGVSNLGCPSDSVTRDIEIRPASALAVTPTSASICVGASTTLTASGASSYTWTGGNQTFTGPTITVAPTQTTTYTVTSTDGVCTTSRQITVTVNQTAVANAGADAVTCSGEARTLGSAALAGYTYQWSPATGLSSATTAQPTFQLTNTGSAPQQFTYTLTATTAEGCTSSDVVVVTLNPAAVADAGTNQVFCSGGSAVLGNPASAVAGSTYQWSPATGLSNATDVAPTVTLTNTTSAPITVTYTLQVTTAQGCVGTRTVQVTVNPAAVANAGTDVAACSGEARTLGSAALTGYTYQWSPATGLSSTSVAQPTFLLTNTGTTPQQFTYTLTATTAEGCTATDAVVVTLNPAAVADAGTNQVFCSGGSAVLGNPASVVAGSSYQWSPATGLSSATAVAPTVTLTNTTSAPITILYTLRVTTNQGCVATHTVRVTVNPAAVANAGTDVAACSGEARTLGSAALAGYTYQWSPATGLSSATTAQPTFQLTNTGSTPQQFTYTLTATTAQGCTSSDVVVVTLNPAAVANAGADAALCDGGKVTLGSAASAGYTYQWSPATDLSSATTARPELTAVNTTQSPITRTYTLTATTAQGCTQTDQVVVTINPRPLVDNIQGARSVCPTVQGVVYSIVDPRSKEYRWAVAGGTITSGDGTASITVNWGPASATASVQAYAVNQFQCTSAPVSFPVIINQRLETETPKGPTSVCLANGPYTYSVAPTAGSIYAWQIIGGTQISTGPGSVQVQWNGPGTGSIIVTETSSPAGGTVTCFGQSQALAVTILPSPAATLTIVGPDRVCAGSPASFTLPGAATSAYVFKLNGTTIANTGNTAAFTAAAPGPYTLTVQETNTSACAGPVFTKQFTVDPLPVAAIISGPASICPGPNGFGTQQYSVPNTPGSTYAWTVTGGTIESGTGSSTITVSFPAGSTARTITVTESSGFGCAGPVASLTVRPDNASVALRTASVATGDRSITLNLTVPNNTGNGNQVRILRRDAGATGSFAAVGTVANTATTFTDTNVDADARAYEYRLELLNNCGTTLASQEHTTVHTTATATEGSKDGYQEGTVKVAWNAYKGFEVKEYQLFRTADNGSAQLLATVPASTLEKEFASSSVGFDQCFRIVAVSTQPAAVTASSNDACVNFANDLVFYNVITPNNDGLNDAFFVRNLDLYANYSMSFFNRWGKEVYKTANYANNWKAEEQPAGVYYYLLKLSNGKSYKGWFEVVK</sequence>
<name>A0A4Z0QFV5_9BACT</name>
<evidence type="ECO:0000313" key="5">
    <source>
        <dbReference type="Proteomes" id="UP000298471"/>
    </source>
</evidence>
<feature type="domain" description="PKD-like" evidence="3">
    <location>
        <begin position="470"/>
        <end position="540"/>
    </location>
</feature>
<dbReference type="Pfam" id="PF19408">
    <property type="entry name" value="PKD_6"/>
    <property type="match status" value="4"/>
</dbReference>
<dbReference type="Proteomes" id="UP000298471">
    <property type="component" value="Unassembled WGS sequence"/>
</dbReference>
<feature type="domain" description="PKD-like" evidence="2">
    <location>
        <begin position="728"/>
        <end position="797"/>
    </location>
</feature>
<proteinExistence type="predicted"/>
<dbReference type="RefSeq" id="WP_135391476.1">
    <property type="nucleotide sequence ID" value="NZ_SRMB01000001.1"/>
</dbReference>
<dbReference type="NCBIfam" id="TIGR04131">
    <property type="entry name" value="Bac_Flav_CTERM"/>
    <property type="match status" value="1"/>
</dbReference>
<feature type="domain" description="PKD-like" evidence="3">
    <location>
        <begin position="1138"/>
        <end position="1200"/>
    </location>
</feature>
<feature type="domain" description="PKD-like" evidence="3">
    <location>
        <begin position="1228"/>
        <end position="1286"/>
    </location>
</feature>
<feature type="domain" description="PKD-like" evidence="3">
    <location>
        <begin position="1396"/>
        <end position="1469"/>
    </location>
</feature>
<keyword evidence="5" id="KW-1185">Reference proteome</keyword>
<dbReference type="InterPro" id="IPR013783">
    <property type="entry name" value="Ig-like_fold"/>
</dbReference>
<evidence type="ECO:0000256" key="1">
    <source>
        <dbReference type="SAM" id="SignalP"/>
    </source>
</evidence>
<dbReference type="InterPro" id="IPR045829">
    <property type="entry name" value="PKD_6"/>
</dbReference>
<dbReference type="Gene3D" id="2.60.40.10">
    <property type="entry name" value="Immunoglobulins"/>
    <property type="match status" value="2"/>
</dbReference>
<accession>A0A4Z0QFV5</accession>
<dbReference type="OrthoDB" id="898151at2"/>
<feature type="chain" id="PRO_5021507339" evidence="1">
    <location>
        <begin position="26"/>
        <end position="1752"/>
    </location>
</feature>